<organism evidence="5 6">
    <name type="scientific">Aliiroseovarius halocynthiae</name>
    <dbReference type="NCBI Taxonomy" id="985055"/>
    <lineage>
        <taxon>Bacteria</taxon>
        <taxon>Pseudomonadati</taxon>
        <taxon>Pseudomonadota</taxon>
        <taxon>Alphaproteobacteria</taxon>
        <taxon>Rhodobacterales</taxon>
        <taxon>Paracoccaceae</taxon>
        <taxon>Aliiroseovarius</taxon>
    </lineage>
</organism>
<protein>
    <submittedName>
        <fullName evidence="5">NUDIX hydrolase</fullName>
    </submittedName>
</protein>
<dbReference type="RefSeq" id="WP_142854716.1">
    <property type="nucleotide sequence ID" value="NZ_ML660026.1"/>
</dbReference>
<dbReference type="InterPro" id="IPR000086">
    <property type="entry name" value="NUDIX_hydrolase_dom"/>
</dbReference>
<dbReference type="CDD" id="cd02883">
    <property type="entry name" value="NUDIX_Hydrolase"/>
    <property type="match status" value="1"/>
</dbReference>
<comment type="cofactor">
    <cofactor evidence="1">
        <name>Mg(2+)</name>
        <dbReference type="ChEBI" id="CHEBI:18420"/>
    </cofactor>
</comment>
<comment type="similarity">
    <text evidence="3">Belongs to the Nudix hydrolase family.</text>
</comment>
<keyword evidence="2 3" id="KW-0378">Hydrolase</keyword>
<dbReference type="OrthoDB" id="9761969at2"/>
<evidence type="ECO:0000313" key="6">
    <source>
        <dbReference type="Proteomes" id="UP000315816"/>
    </source>
</evidence>
<dbReference type="InterPro" id="IPR020084">
    <property type="entry name" value="NUDIX_hydrolase_CS"/>
</dbReference>
<dbReference type="PROSITE" id="PS00893">
    <property type="entry name" value="NUDIX_BOX"/>
    <property type="match status" value="1"/>
</dbReference>
<dbReference type="Proteomes" id="UP000315816">
    <property type="component" value="Unassembled WGS sequence"/>
</dbReference>
<dbReference type="PANTHER" id="PTHR43046">
    <property type="entry name" value="GDP-MANNOSE MANNOSYL HYDROLASE"/>
    <property type="match status" value="1"/>
</dbReference>
<dbReference type="AlphaFoldDB" id="A0A545SM88"/>
<name>A0A545SM88_9RHOB</name>
<evidence type="ECO:0000256" key="3">
    <source>
        <dbReference type="RuleBase" id="RU003476"/>
    </source>
</evidence>
<gene>
    <name evidence="5" type="ORF">FIL88_15150</name>
</gene>
<dbReference type="InterPro" id="IPR015797">
    <property type="entry name" value="NUDIX_hydrolase-like_dom_sf"/>
</dbReference>
<dbReference type="InterPro" id="IPR020476">
    <property type="entry name" value="Nudix_hydrolase"/>
</dbReference>
<proteinExistence type="inferred from homology"/>
<dbReference type="EMBL" id="VICH01000012">
    <property type="protein sequence ID" value="TQV66102.1"/>
    <property type="molecule type" value="Genomic_DNA"/>
</dbReference>
<evidence type="ECO:0000256" key="1">
    <source>
        <dbReference type="ARBA" id="ARBA00001946"/>
    </source>
</evidence>
<feature type="domain" description="Nudix hydrolase" evidence="4">
    <location>
        <begin position="7"/>
        <end position="96"/>
    </location>
</feature>
<dbReference type="SUPFAM" id="SSF55811">
    <property type="entry name" value="Nudix"/>
    <property type="match status" value="1"/>
</dbReference>
<dbReference type="Gene3D" id="3.90.79.10">
    <property type="entry name" value="Nucleoside Triphosphate Pyrophosphohydrolase"/>
    <property type="match status" value="1"/>
</dbReference>
<keyword evidence="6" id="KW-1185">Reference proteome</keyword>
<dbReference type="PROSITE" id="PS51462">
    <property type="entry name" value="NUDIX"/>
    <property type="match status" value="1"/>
</dbReference>
<sequence>MLMKIEWQRAAAYVTALDAKRRVLLTRFEIPGHPKSGSWTLPGGGMEWGEQAHQTAARELREETGLEAEIGSLLGSSPSGFTQMHPILANLVMHSA</sequence>
<reference evidence="5 6" key="1">
    <citation type="submission" date="2019-06" db="EMBL/GenBank/DDBJ databases">
        <title>A novel species of marine bacteria.</title>
        <authorList>
            <person name="Wang Y."/>
        </authorList>
    </citation>
    <scope>NUCLEOTIDE SEQUENCE [LARGE SCALE GENOMIC DNA]</scope>
    <source>
        <strain evidence="5 6">MA1-10</strain>
    </source>
</reference>
<evidence type="ECO:0000259" key="4">
    <source>
        <dbReference type="PROSITE" id="PS51462"/>
    </source>
</evidence>
<dbReference type="Pfam" id="PF00293">
    <property type="entry name" value="NUDIX"/>
    <property type="match status" value="1"/>
</dbReference>
<dbReference type="GO" id="GO:0016787">
    <property type="term" value="F:hydrolase activity"/>
    <property type="evidence" value="ECO:0007669"/>
    <property type="project" value="UniProtKB-KW"/>
</dbReference>
<dbReference type="PRINTS" id="PR00502">
    <property type="entry name" value="NUDIXFAMILY"/>
</dbReference>
<comment type="caution">
    <text evidence="5">The sequence shown here is derived from an EMBL/GenBank/DDBJ whole genome shotgun (WGS) entry which is preliminary data.</text>
</comment>
<evidence type="ECO:0000313" key="5">
    <source>
        <dbReference type="EMBL" id="TQV66102.1"/>
    </source>
</evidence>
<dbReference type="PANTHER" id="PTHR43046:SF14">
    <property type="entry name" value="MUTT_NUDIX FAMILY PROTEIN"/>
    <property type="match status" value="1"/>
</dbReference>
<evidence type="ECO:0000256" key="2">
    <source>
        <dbReference type="ARBA" id="ARBA00022801"/>
    </source>
</evidence>
<accession>A0A545SM88</accession>